<dbReference type="Pfam" id="PF00771">
    <property type="entry name" value="FHIPEP"/>
    <property type="match status" value="1"/>
</dbReference>
<evidence type="ECO:0000256" key="2">
    <source>
        <dbReference type="ARBA" id="ARBA00008835"/>
    </source>
</evidence>
<dbReference type="InterPro" id="IPR001712">
    <property type="entry name" value="T3SS_FHIPEP"/>
</dbReference>
<dbReference type="InterPro" id="IPR042194">
    <property type="entry name" value="FHIPEP_1"/>
</dbReference>
<dbReference type="InterPro" id="IPR025505">
    <property type="entry name" value="FHIPEP_CS"/>
</dbReference>
<feature type="transmembrane region" description="Helical" evidence="7">
    <location>
        <begin position="41"/>
        <end position="60"/>
    </location>
</feature>
<dbReference type="PANTHER" id="PTHR30161">
    <property type="entry name" value="FLAGELLAR EXPORT PROTEIN, MEMBRANE FLHA SUBUNIT-RELATED"/>
    <property type="match status" value="1"/>
</dbReference>
<evidence type="ECO:0000313" key="8">
    <source>
        <dbReference type="EMBL" id="SUE40744.1"/>
    </source>
</evidence>
<dbReference type="EMBL" id="UGVN01000001">
    <property type="protein sequence ID" value="SUE40744.1"/>
    <property type="molecule type" value="Genomic_DNA"/>
</dbReference>
<proteinExistence type="inferred from homology"/>
<feature type="transmembrane region" description="Helical" evidence="7">
    <location>
        <begin position="17"/>
        <end position="35"/>
    </location>
</feature>
<evidence type="ECO:0000313" key="9">
    <source>
        <dbReference type="Proteomes" id="UP000254919"/>
    </source>
</evidence>
<gene>
    <name evidence="8" type="primary">flhA_1</name>
    <name evidence="8" type="ORF">NCTC13291_02313</name>
</gene>
<evidence type="ECO:0000256" key="4">
    <source>
        <dbReference type="ARBA" id="ARBA00022692"/>
    </source>
</evidence>
<sequence>MLALAQRLKTFSPGSDTGLALGVAALIAVLVVPLPPFLLDAALAISLTLSVLVLMTALFLQRPLDFTSFPTLLLLTTLLRLALNVATTRIILTHGHEGHGAAGAVVSAFGSFLMGGDVLVGLIVFAILLVVNFMVVTKGSGRIAEVAARFSLDAMPGKQMAIDADLSAGIIDESEAKRRRRDLEAESGFYGAMDGAAKFVRGDAIAGLIITAINLLGGIAIGVVRQGLPFGEAVTTFSVLTVGDGLVSQVPALLVSVAAGIVVTKGNTEGTADQALIGQLATGTKPLALVSGAAVAFALLPGMPMLPFLALAGGTGTLVWSRRKAEAARAEAENTLPAAGPAPEAPVSESLRMDSIRVELGYGLLPLAAGDGPRLTEQIRNLRRGVATEMGFVLPAVRLQDNLELPADTYVIRVKEIEAGRGQLRLPMHLAIDPSGQTPDLPGDPCQEPSFGLPARWIEEQHRDMALALGCTVVDPAGVLATHLTEVVREHVPELLSHAETQKLLDELPREQARLVSDLIPSQISTGTVQRVLQALLAERVSIRDLPTILEGIGEAVSGGLRSVPGMVSVVRARLARQISEAARGPNGYVPMIALSAEWEQPSRNPWSARTRTASSPWRRRACRTSCSVCATVSTRPARRARRPCWSAAARRARMCAPSSNASGPRRWCCRRPRSIRARASARWAPSDAQEFSCRLHLSSTEFVARLNP</sequence>
<dbReference type="GO" id="GO:0009306">
    <property type="term" value="P:protein secretion"/>
    <property type="evidence" value="ECO:0007669"/>
    <property type="project" value="InterPro"/>
</dbReference>
<evidence type="ECO:0000256" key="7">
    <source>
        <dbReference type="SAM" id="Phobius"/>
    </source>
</evidence>
<evidence type="ECO:0000256" key="5">
    <source>
        <dbReference type="ARBA" id="ARBA00022989"/>
    </source>
</evidence>
<dbReference type="PRINTS" id="PR00949">
    <property type="entry name" value="TYPE3IMAPROT"/>
</dbReference>
<evidence type="ECO:0000256" key="3">
    <source>
        <dbReference type="ARBA" id="ARBA00022475"/>
    </source>
</evidence>
<keyword evidence="8" id="KW-0966">Cell projection</keyword>
<reference evidence="8 9" key="1">
    <citation type="submission" date="2018-06" db="EMBL/GenBank/DDBJ databases">
        <authorList>
            <consortium name="Pathogen Informatics"/>
            <person name="Doyle S."/>
        </authorList>
    </citation>
    <scope>NUCLEOTIDE SEQUENCE [LARGE SCALE GENOMIC DNA]</scope>
    <source>
        <strain evidence="8 9">NCTC13291</strain>
    </source>
</reference>
<dbReference type="AlphaFoldDB" id="A0A379N0N3"/>
<keyword evidence="5 7" id="KW-1133">Transmembrane helix</keyword>
<keyword evidence="8" id="KW-0969">Cilium</keyword>
<feature type="transmembrane region" description="Helical" evidence="7">
    <location>
        <begin position="72"/>
        <end position="92"/>
    </location>
</feature>
<dbReference type="PIRSF" id="PIRSF005419">
    <property type="entry name" value="FlhA"/>
    <property type="match status" value="1"/>
</dbReference>
<dbReference type="Gene3D" id="1.10.8.540">
    <property type="entry name" value="FHIPEP family, domain 3"/>
    <property type="match status" value="1"/>
</dbReference>
<feature type="transmembrane region" description="Helical" evidence="7">
    <location>
        <begin position="276"/>
        <end position="299"/>
    </location>
</feature>
<comment type="similarity">
    <text evidence="2">Belongs to the FHIPEP (flagella/HR/invasion proteins export pore) family.</text>
</comment>
<dbReference type="PROSITE" id="PS00994">
    <property type="entry name" value="FHIPEP"/>
    <property type="match status" value="1"/>
</dbReference>
<feature type="transmembrane region" description="Helical" evidence="7">
    <location>
        <begin position="245"/>
        <end position="264"/>
    </location>
</feature>
<dbReference type="Gene3D" id="3.40.30.60">
    <property type="entry name" value="FHIPEP family, domain 1"/>
    <property type="match status" value="1"/>
</dbReference>
<evidence type="ECO:0000256" key="1">
    <source>
        <dbReference type="ARBA" id="ARBA00004651"/>
    </source>
</evidence>
<dbReference type="PANTHER" id="PTHR30161:SF1">
    <property type="entry name" value="FLAGELLAR BIOSYNTHESIS PROTEIN FLHA-RELATED"/>
    <property type="match status" value="1"/>
</dbReference>
<keyword evidence="8" id="KW-0282">Flagellum</keyword>
<keyword evidence="4 7" id="KW-0812">Transmembrane</keyword>
<name>A0A379N0N3_9PROT</name>
<protein>
    <submittedName>
        <fullName evidence="8">Flagellar biosynthesis protein flhA</fullName>
    </submittedName>
</protein>
<feature type="transmembrane region" description="Helical" evidence="7">
    <location>
        <begin position="204"/>
        <end position="225"/>
    </location>
</feature>
<evidence type="ECO:0000256" key="6">
    <source>
        <dbReference type="ARBA" id="ARBA00023136"/>
    </source>
</evidence>
<dbReference type="InterPro" id="IPR042193">
    <property type="entry name" value="FHIPEP_3"/>
</dbReference>
<feature type="transmembrane region" description="Helical" evidence="7">
    <location>
        <begin position="112"/>
        <end position="135"/>
    </location>
</feature>
<comment type="subcellular location">
    <subcellularLocation>
        <location evidence="1">Cell membrane</location>
        <topology evidence="1">Multi-pass membrane protein</topology>
    </subcellularLocation>
</comment>
<keyword evidence="6 7" id="KW-0472">Membrane</keyword>
<accession>A0A379N0N3</accession>
<organism evidence="8 9">
    <name type="scientific">Roseomonas mucosa</name>
    <dbReference type="NCBI Taxonomy" id="207340"/>
    <lineage>
        <taxon>Bacteria</taxon>
        <taxon>Pseudomonadati</taxon>
        <taxon>Pseudomonadota</taxon>
        <taxon>Alphaproteobacteria</taxon>
        <taxon>Acetobacterales</taxon>
        <taxon>Roseomonadaceae</taxon>
        <taxon>Roseomonas</taxon>
    </lineage>
</organism>
<dbReference type="Proteomes" id="UP000254919">
    <property type="component" value="Unassembled WGS sequence"/>
</dbReference>
<keyword evidence="3" id="KW-1003">Cell membrane</keyword>
<dbReference type="GO" id="GO:0044780">
    <property type="term" value="P:bacterial-type flagellum assembly"/>
    <property type="evidence" value="ECO:0007669"/>
    <property type="project" value="TreeGrafter"/>
</dbReference>
<dbReference type="GO" id="GO:0005886">
    <property type="term" value="C:plasma membrane"/>
    <property type="evidence" value="ECO:0007669"/>
    <property type="project" value="UniProtKB-SubCell"/>
</dbReference>